<keyword evidence="3" id="KW-1185">Reference proteome</keyword>
<accession>A0ABY3ZH20</accession>
<evidence type="ECO:0000313" key="2">
    <source>
        <dbReference type="EMBL" id="UOA13937.1"/>
    </source>
</evidence>
<gene>
    <name evidence="2" type="ORF">DSM109990_00730</name>
</gene>
<organism evidence="2 3">
    <name type="scientific">Sulfitobacter dubius</name>
    <dbReference type="NCBI Taxonomy" id="218673"/>
    <lineage>
        <taxon>Bacteria</taxon>
        <taxon>Pseudomonadati</taxon>
        <taxon>Pseudomonadota</taxon>
        <taxon>Alphaproteobacteria</taxon>
        <taxon>Rhodobacterales</taxon>
        <taxon>Roseobacteraceae</taxon>
        <taxon>Sulfitobacter</taxon>
    </lineage>
</organism>
<feature type="region of interest" description="Disordered" evidence="1">
    <location>
        <begin position="1"/>
        <end position="23"/>
    </location>
</feature>
<protein>
    <submittedName>
        <fullName evidence="2">Uncharacterized protein</fullName>
    </submittedName>
</protein>
<name>A0ABY3ZH20_9RHOB</name>
<dbReference type="Proteomes" id="UP000831019">
    <property type="component" value="Chromosome"/>
</dbReference>
<evidence type="ECO:0000313" key="3">
    <source>
        <dbReference type="Proteomes" id="UP000831019"/>
    </source>
</evidence>
<dbReference type="RefSeq" id="WP_243262414.1">
    <property type="nucleotide sequence ID" value="NZ_CAXAXN010000001.1"/>
</dbReference>
<feature type="compositionally biased region" description="Low complexity" evidence="1">
    <location>
        <begin position="1"/>
        <end position="17"/>
    </location>
</feature>
<evidence type="ECO:0000256" key="1">
    <source>
        <dbReference type="SAM" id="MobiDB-lite"/>
    </source>
</evidence>
<sequence length="76" mass="7916">MSENQNNKGSGNGAKNGSDAKTRARVVTDLKAASEAIENSAFDLAGEASPDTVSDLIRIAADLQMIIAELSQRGSH</sequence>
<reference evidence="3" key="1">
    <citation type="journal article" date="2022" name="Microorganisms">
        <title>Beyond the ABCs#Discovery of Three New Plasmid Types in Rhodobacterales (RepQ, RepY, RepW).</title>
        <authorList>
            <person name="Freese H.M."/>
            <person name="Ringel V."/>
            <person name="Overmann J."/>
            <person name="Petersen J."/>
        </authorList>
    </citation>
    <scope>NUCLEOTIDE SEQUENCE [LARGE SCALE GENOMIC DNA]</scope>
    <source>
        <strain evidence="3">DSM 109990</strain>
    </source>
</reference>
<dbReference type="EMBL" id="CP085144">
    <property type="protein sequence ID" value="UOA13937.1"/>
    <property type="molecule type" value="Genomic_DNA"/>
</dbReference>
<proteinExistence type="predicted"/>